<evidence type="ECO:0000313" key="2">
    <source>
        <dbReference type="Proteomes" id="UP000093199"/>
    </source>
</evidence>
<name>A0A1C0YAY2_9BACL</name>
<organism evidence="1 2">
    <name type="scientific">Caryophanon tenue</name>
    <dbReference type="NCBI Taxonomy" id="33978"/>
    <lineage>
        <taxon>Bacteria</taxon>
        <taxon>Bacillati</taxon>
        <taxon>Bacillota</taxon>
        <taxon>Bacilli</taxon>
        <taxon>Bacillales</taxon>
        <taxon>Caryophanaceae</taxon>
        <taxon>Caryophanon</taxon>
    </lineage>
</organism>
<gene>
    <name evidence="1" type="ORF">A6M13_15610</name>
</gene>
<keyword evidence="2" id="KW-1185">Reference proteome</keyword>
<reference evidence="1 2" key="1">
    <citation type="submission" date="2016-07" db="EMBL/GenBank/DDBJ databases">
        <title>Caryophanon tenue genome sequencing.</title>
        <authorList>
            <person name="Verma A."/>
            <person name="Pal Y."/>
            <person name="Krishnamurthi S."/>
        </authorList>
    </citation>
    <scope>NUCLEOTIDE SEQUENCE [LARGE SCALE GENOMIC DNA]</scope>
    <source>
        <strain evidence="1 2">DSM 14152</strain>
    </source>
</reference>
<accession>A0A1C0YAY2</accession>
<protein>
    <submittedName>
        <fullName evidence="1">Uncharacterized protein</fullName>
    </submittedName>
</protein>
<evidence type="ECO:0000313" key="1">
    <source>
        <dbReference type="EMBL" id="OCS84332.1"/>
    </source>
</evidence>
<proteinExistence type="predicted"/>
<dbReference type="STRING" id="33978.A6M13_15610"/>
<comment type="caution">
    <text evidence="1">The sequence shown here is derived from an EMBL/GenBank/DDBJ whole genome shotgun (WGS) entry which is preliminary data.</text>
</comment>
<dbReference type="AlphaFoldDB" id="A0A1C0YAY2"/>
<dbReference type="EMBL" id="MASJ01000027">
    <property type="protein sequence ID" value="OCS84332.1"/>
    <property type="molecule type" value="Genomic_DNA"/>
</dbReference>
<sequence>MSFHMQPPQILRHQEYIYIRHDKYHRFIRYSRGISIPYDTFQHILATLDDNTRSYFFFHNNPTATIQVGSYLNGHASLAAVLYTYFQQRNILLPEIMNGQDFYIHITA</sequence>
<dbReference type="Proteomes" id="UP000093199">
    <property type="component" value="Unassembled WGS sequence"/>
</dbReference>